<dbReference type="PROSITE" id="PS00211">
    <property type="entry name" value="ABC_TRANSPORTER_1"/>
    <property type="match status" value="1"/>
</dbReference>
<evidence type="ECO:0000313" key="6">
    <source>
        <dbReference type="Proteomes" id="UP000321408"/>
    </source>
</evidence>
<keyword evidence="1" id="KW-0813">Transport</keyword>
<dbReference type="KEGG" id="psyt:DSAG12_01733"/>
<evidence type="ECO:0000256" key="2">
    <source>
        <dbReference type="ARBA" id="ARBA00022741"/>
    </source>
</evidence>
<dbReference type="GO" id="GO:0005886">
    <property type="term" value="C:plasma membrane"/>
    <property type="evidence" value="ECO:0007669"/>
    <property type="project" value="TreeGrafter"/>
</dbReference>
<name>A0A5B9DB96_9ARCH</name>
<evidence type="ECO:0000256" key="3">
    <source>
        <dbReference type="ARBA" id="ARBA00022840"/>
    </source>
</evidence>
<dbReference type="PROSITE" id="PS50893">
    <property type="entry name" value="ABC_TRANSPORTER_2"/>
    <property type="match status" value="1"/>
</dbReference>
<dbReference type="Pfam" id="PF00005">
    <property type="entry name" value="ABC_tran"/>
    <property type="match status" value="1"/>
</dbReference>
<dbReference type="PANTHER" id="PTHR24220:SF86">
    <property type="entry name" value="ABC TRANSPORTER ABCH.1"/>
    <property type="match status" value="1"/>
</dbReference>
<proteinExistence type="predicted"/>
<dbReference type="CDD" id="cd03255">
    <property type="entry name" value="ABC_MJ0796_LolCDE_FtsE"/>
    <property type="match status" value="1"/>
</dbReference>
<evidence type="ECO:0000256" key="1">
    <source>
        <dbReference type="ARBA" id="ARBA00022448"/>
    </source>
</evidence>
<dbReference type="InterPro" id="IPR017911">
    <property type="entry name" value="MacB-like_ATP-bd"/>
</dbReference>
<evidence type="ECO:0000313" key="5">
    <source>
        <dbReference type="EMBL" id="QEE15906.1"/>
    </source>
</evidence>
<dbReference type="Proteomes" id="UP000321408">
    <property type="component" value="Chromosome"/>
</dbReference>
<dbReference type="InterPro" id="IPR003593">
    <property type="entry name" value="AAA+_ATPase"/>
</dbReference>
<dbReference type="GO" id="GO:0022857">
    <property type="term" value="F:transmembrane transporter activity"/>
    <property type="evidence" value="ECO:0007669"/>
    <property type="project" value="UniProtKB-ARBA"/>
</dbReference>
<dbReference type="GeneID" id="41329726"/>
<dbReference type="InterPro" id="IPR003439">
    <property type="entry name" value="ABC_transporter-like_ATP-bd"/>
</dbReference>
<dbReference type="InterPro" id="IPR017871">
    <property type="entry name" value="ABC_transporter-like_CS"/>
</dbReference>
<dbReference type="OrthoDB" id="31298at2157"/>
<dbReference type="InterPro" id="IPR015854">
    <property type="entry name" value="ABC_transpr_LolD-like"/>
</dbReference>
<keyword evidence="3 5" id="KW-0067">ATP-binding</keyword>
<dbReference type="Gene3D" id="3.40.50.300">
    <property type="entry name" value="P-loop containing nucleotide triphosphate hydrolases"/>
    <property type="match status" value="1"/>
</dbReference>
<reference evidence="5 6" key="1">
    <citation type="journal article" date="2020" name="Nature">
        <title>Isolation of an archaeon at the prokaryote-eukaryote interface.</title>
        <authorList>
            <person name="Imachi H."/>
            <person name="Nobu M.K."/>
            <person name="Nakahara N."/>
            <person name="Morono Y."/>
            <person name="Ogawara M."/>
            <person name="Takaki Y."/>
            <person name="Takano Y."/>
            <person name="Uematsu K."/>
            <person name="Ikuta T."/>
            <person name="Ito M."/>
            <person name="Matsui Y."/>
            <person name="Miyazaki M."/>
            <person name="Murata K."/>
            <person name="Saito Y."/>
            <person name="Sakai S."/>
            <person name="Song C."/>
            <person name="Tasumi E."/>
            <person name="Yamanaka Y."/>
            <person name="Yamaguchi T."/>
            <person name="Kamagata Y."/>
            <person name="Tamaki H."/>
            <person name="Takai K."/>
        </authorList>
    </citation>
    <scope>NUCLEOTIDE SEQUENCE [LARGE SCALE GENOMIC DNA]</scope>
    <source>
        <strain evidence="5 6">MK-D1</strain>
    </source>
</reference>
<evidence type="ECO:0000259" key="4">
    <source>
        <dbReference type="PROSITE" id="PS50893"/>
    </source>
</evidence>
<sequence length="342" mass="38590">MVLHRPKKIDQNIGIIETKYKILVEGVHKTYLLGTTAVPALRGMDVKIKPGEFLGLMGPSGCGKTTLLNLIGGLDYPTRGKIYLDGKDMSLLDENQLADLRRDNIGYVFQFYNLLPLLTALENVMIPLHFQGTLSRRARKRKAMELLKLVKLDERSHHTPSELSGGEQQRVAIARAFANDPSIVLLDEPTGDLDSKTGIEILNLLRDLNRKGATFISATHDAAVSEYCTRIIHIRDGKIVKGLEVSGLKETDEMREARLSLQSEYKERCERKILEFIRSEKSQDIFEIRISKIKDSIDQEILTNLPMYFDDLVSELIDKEDIPGKIKSGVLILEKTKNVFEA</sequence>
<feature type="domain" description="ABC transporter" evidence="4">
    <location>
        <begin position="22"/>
        <end position="261"/>
    </location>
</feature>
<keyword evidence="2" id="KW-0547">Nucleotide-binding</keyword>
<dbReference type="GO" id="GO:0098796">
    <property type="term" value="C:membrane protein complex"/>
    <property type="evidence" value="ECO:0007669"/>
    <property type="project" value="UniProtKB-ARBA"/>
</dbReference>
<accession>A0A5B9DB96</accession>
<dbReference type="FunFam" id="3.40.50.300:FF:000032">
    <property type="entry name" value="Export ABC transporter ATP-binding protein"/>
    <property type="match status" value="1"/>
</dbReference>
<gene>
    <name evidence="5" type="ORF">DSAG12_01733</name>
</gene>
<organism evidence="5 6">
    <name type="scientific">Promethearchaeum syntrophicum</name>
    <dbReference type="NCBI Taxonomy" id="2594042"/>
    <lineage>
        <taxon>Archaea</taxon>
        <taxon>Promethearchaeati</taxon>
        <taxon>Promethearchaeota</taxon>
        <taxon>Promethearchaeia</taxon>
        <taxon>Promethearchaeales</taxon>
        <taxon>Promethearchaeaceae</taxon>
        <taxon>Promethearchaeum</taxon>
    </lineage>
</organism>
<dbReference type="GO" id="GO:0005524">
    <property type="term" value="F:ATP binding"/>
    <property type="evidence" value="ECO:0007669"/>
    <property type="project" value="UniProtKB-KW"/>
</dbReference>
<dbReference type="SUPFAM" id="SSF52540">
    <property type="entry name" value="P-loop containing nucleoside triphosphate hydrolases"/>
    <property type="match status" value="1"/>
</dbReference>
<dbReference type="PANTHER" id="PTHR24220">
    <property type="entry name" value="IMPORT ATP-BINDING PROTEIN"/>
    <property type="match status" value="1"/>
</dbReference>
<reference evidence="5 6" key="2">
    <citation type="journal article" date="2024" name="Int. J. Syst. Evol. Microbiol.">
        <title>Promethearchaeum syntrophicum gen. nov., sp. nov., an anaerobic, obligately syntrophic archaeon, the first isolate of the lineage 'Asgard' archaea, and proposal of the new archaeal phylum Promethearchaeota phyl. nov. and kingdom Promethearchaeati regn. nov.</title>
        <authorList>
            <person name="Imachi H."/>
            <person name="Nobu M.K."/>
            <person name="Kato S."/>
            <person name="Takaki Y."/>
            <person name="Miyazaki M."/>
            <person name="Miyata M."/>
            <person name="Ogawara M."/>
            <person name="Saito Y."/>
            <person name="Sakai S."/>
            <person name="Tahara Y.O."/>
            <person name="Takano Y."/>
            <person name="Tasumi E."/>
            <person name="Uematsu K."/>
            <person name="Yoshimura T."/>
            <person name="Itoh T."/>
            <person name="Ohkuma M."/>
            <person name="Takai K."/>
        </authorList>
    </citation>
    <scope>NUCLEOTIDE SEQUENCE [LARGE SCALE GENOMIC DNA]</scope>
    <source>
        <strain evidence="5 6">MK-D1</strain>
    </source>
</reference>
<keyword evidence="6" id="KW-1185">Reference proteome</keyword>
<dbReference type="RefSeq" id="WP_147662802.1">
    <property type="nucleotide sequence ID" value="NZ_CP042905.2"/>
</dbReference>
<dbReference type="AlphaFoldDB" id="A0A5B9DB96"/>
<dbReference type="GO" id="GO:0016887">
    <property type="term" value="F:ATP hydrolysis activity"/>
    <property type="evidence" value="ECO:0007669"/>
    <property type="project" value="InterPro"/>
</dbReference>
<protein>
    <submittedName>
        <fullName evidence="5">ABC transporter ATP-binding protein</fullName>
    </submittedName>
</protein>
<dbReference type="EMBL" id="CP042905">
    <property type="protein sequence ID" value="QEE15906.1"/>
    <property type="molecule type" value="Genomic_DNA"/>
</dbReference>
<dbReference type="InterPro" id="IPR027417">
    <property type="entry name" value="P-loop_NTPase"/>
</dbReference>
<dbReference type="SMART" id="SM00382">
    <property type="entry name" value="AAA"/>
    <property type="match status" value="1"/>
</dbReference>